<proteinExistence type="predicted"/>
<dbReference type="Pfam" id="PF12248">
    <property type="entry name" value="Methyltransf_FA"/>
    <property type="match status" value="1"/>
</dbReference>
<dbReference type="GO" id="GO:0005230">
    <property type="term" value="F:extracellular ligand-gated monoatomic ion channel activity"/>
    <property type="evidence" value="ECO:0007669"/>
    <property type="project" value="InterPro"/>
</dbReference>
<feature type="transmembrane region" description="Helical" evidence="1">
    <location>
        <begin position="431"/>
        <end position="450"/>
    </location>
</feature>
<dbReference type="InterPro" id="IPR006202">
    <property type="entry name" value="Neur_chan_lig-bd"/>
</dbReference>
<sequence>MIRLLCLISAIVTLSDGVFYKSNSTDLTKCTSISYSRTGSKYKEFHPISFKNDVKNGSLIFDFHFAVLASSDAHILLTQTENVTKQDPAYEIVIGAGGNTFSDIRRMQKSDVKASVNIKGLLSALDPRFFWIHFTKIGTQGLLEIGREGNSTSFISWLDPKPLSINFISFSTWTAIEAKWYFDCDRSGNEEEIEKRLTTLEKLRRNLLSQYDPMVRPVEKPDDEIKVLVTLKLDSLKMDERNFVLNVRGTFKFTWNDAKLKWSPQQYGDIKNLHIFRREIWRPELYCLSATANSASIFDDSMMIVNNRGEVTWNTHFEVDVFCDAMDLRKWPQGNYECSILLSSVENSFATLLKLNAKESSMKTLGSSQWIVTIMESIDNFESSLPINFNITSSTVIHSDIFFSPLLVTSCFLLLSFWVSFKGLVKISMGCVQLVIETLMVITLGNLAPIRSDIVPLMILMYSWSMVATAISLMISVMVINVSRVKRYYPLSHIISNILTTRFVKTVLFLPDVVMPEEYGYLGRNSLPKMEDKDQLFWLLLGVAIDRISFIVYSIIVCYMIVLYIITYK</sequence>
<feature type="transmembrane region" description="Helical" evidence="1">
    <location>
        <begin position="462"/>
        <end position="482"/>
    </location>
</feature>
<feature type="transmembrane region" description="Helical" evidence="1">
    <location>
        <begin position="536"/>
        <end position="566"/>
    </location>
</feature>
<dbReference type="InterPro" id="IPR036719">
    <property type="entry name" value="Neuro-gated_channel_TM_sf"/>
</dbReference>
<dbReference type="EMBL" id="JAACXV010000242">
    <property type="protein sequence ID" value="KAF7281422.1"/>
    <property type="molecule type" value="Genomic_DNA"/>
</dbReference>
<feature type="transmembrane region" description="Helical" evidence="1">
    <location>
        <begin position="494"/>
        <end position="516"/>
    </location>
</feature>
<name>A0A834ILW3_RHYFE</name>
<evidence type="ECO:0000256" key="1">
    <source>
        <dbReference type="SAM" id="Phobius"/>
    </source>
</evidence>
<accession>A0A834ILW3</accession>
<dbReference type="OrthoDB" id="8182187at2759"/>
<feature type="signal peptide" evidence="2">
    <location>
        <begin position="1"/>
        <end position="17"/>
    </location>
</feature>
<keyword evidence="1" id="KW-1133">Transmembrane helix</keyword>
<feature type="chain" id="PRO_5033007901" evidence="2">
    <location>
        <begin position="18"/>
        <end position="569"/>
    </location>
</feature>
<evidence type="ECO:0000256" key="2">
    <source>
        <dbReference type="SAM" id="SignalP"/>
    </source>
</evidence>
<reference evidence="5" key="1">
    <citation type="submission" date="2020-08" db="EMBL/GenBank/DDBJ databases">
        <title>Genome sequencing and assembly of the red palm weevil Rhynchophorus ferrugineus.</title>
        <authorList>
            <person name="Dias G.B."/>
            <person name="Bergman C.M."/>
            <person name="Manee M."/>
        </authorList>
    </citation>
    <scope>NUCLEOTIDE SEQUENCE</scope>
    <source>
        <strain evidence="5">AA-2017</strain>
        <tissue evidence="5">Whole larva</tissue>
    </source>
</reference>
<dbReference type="PANTHER" id="PTHR36695:SF12">
    <property type="entry name" value="AGAP008648-PA"/>
    <property type="match status" value="1"/>
</dbReference>
<dbReference type="GO" id="GO:0016020">
    <property type="term" value="C:membrane"/>
    <property type="evidence" value="ECO:0007669"/>
    <property type="project" value="InterPro"/>
</dbReference>
<gene>
    <name evidence="5" type="ORF">GWI33_004802</name>
</gene>
<dbReference type="InterPro" id="IPR036734">
    <property type="entry name" value="Neur_chan_lig-bd_sf"/>
</dbReference>
<dbReference type="PANTHER" id="PTHR36695">
    <property type="entry name" value="AGAP008648-PA"/>
    <property type="match status" value="1"/>
</dbReference>
<dbReference type="Gene3D" id="2.70.170.10">
    <property type="entry name" value="Neurotransmitter-gated ion-channel ligand-binding domain"/>
    <property type="match status" value="1"/>
</dbReference>
<dbReference type="CDD" id="cd18989">
    <property type="entry name" value="LGIC_ECD_cation"/>
    <property type="match status" value="1"/>
</dbReference>
<keyword evidence="2" id="KW-0732">Signal</keyword>
<dbReference type="SUPFAM" id="SSF63712">
    <property type="entry name" value="Nicotinic receptor ligand binding domain-like"/>
    <property type="match status" value="1"/>
</dbReference>
<evidence type="ECO:0000313" key="5">
    <source>
        <dbReference type="EMBL" id="KAF7281422.1"/>
    </source>
</evidence>
<feature type="domain" description="Neurotransmitter-gated ion-channel ligand-binding" evidence="3">
    <location>
        <begin position="201"/>
        <end position="360"/>
    </location>
</feature>
<protein>
    <submittedName>
        <fullName evidence="5">Uncharacterized protein</fullName>
    </submittedName>
</protein>
<organism evidence="5 6">
    <name type="scientific">Rhynchophorus ferrugineus</name>
    <name type="common">Red palm weevil</name>
    <name type="synonym">Curculio ferrugineus</name>
    <dbReference type="NCBI Taxonomy" id="354439"/>
    <lineage>
        <taxon>Eukaryota</taxon>
        <taxon>Metazoa</taxon>
        <taxon>Ecdysozoa</taxon>
        <taxon>Arthropoda</taxon>
        <taxon>Hexapoda</taxon>
        <taxon>Insecta</taxon>
        <taxon>Pterygota</taxon>
        <taxon>Neoptera</taxon>
        <taxon>Endopterygota</taxon>
        <taxon>Coleoptera</taxon>
        <taxon>Polyphaga</taxon>
        <taxon>Cucujiformia</taxon>
        <taxon>Curculionidae</taxon>
        <taxon>Dryophthorinae</taxon>
        <taxon>Rhynchophorus</taxon>
    </lineage>
</organism>
<feature type="transmembrane region" description="Helical" evidence="1">
    <location>
        <begin position="401"/>
        <end position="419"/>
    </location>
</feature>
<keyword evidence="1" id="KW-0812">Transmembrane</keyword>
<keyword evidence="1" id="KW-0472">Membrane</keyword>
<evidence type="ECO:0000259" key="3">
    <source>
        <dbReference type="Pfam" id="PF02931"/>
    </source>
</evidence>
<dbReference type="AlphaFoldDB" id="A0A834ILW3"/>
<evidence type="ECO:0000259" key="4">
    <source>
        <dbReference type="Pfam" id="PF12248"/>
    </source>
</evidence>
<dbReference type="InterPro" id="IPR022041">
    <property type="entry name" value="Methyltransf_FA"/>
</dbReference>
<dbReference type="Pfam" id="PF02931">
    <property type="entry name" value="Neur_chan_LBD"/>
    <property type="match status" value="1"/>
</dbReference>
<comment type="caution">
    <text evidence="5">The sequence shown here is derived from an EMBL/GenBank/DDBJ whole genome shotgun (WGS) entry which is preliminary data.</text>
</comment>
<dbReference type="Proteomes" id="UP000625711">
    <property type="component" value="Unassembled WGS sequence"/>
</dbReference>
<dbReference type="SUPFAM" id="SSF90112">
    <property type="entry name" value="Neurotransmitter-gated ion-channel transmembrane pore"/>
    <property type="match status" value="1"/>
</dbReference>
<feature type="domain" description="Farnesoic acid O-methyl transferase" evidence="4">
    <location>
        <begin position="44"/>
        <end position="185"/>
    </location>
</feature>
<evidence type="ECO:0000313" key="6">
    <source>
        <dbReference type="Proteomes" id="UP000625711"/>
    </source>
</evidence>
<keyword evidence="6" id="KW-1185">Reference proteome</keyword>